<protein>
    <submittedName>
        <fullName evidence="1">Uncharacterized protein</fullName>
    </submittedName>
</protein>
<organism evidence="1 2">
    <name type="scientific">Schistosoma mattheei</name>
    <dbReference type="NCBI Taxonomy" id="31246"/>
    <lineage>
        <taxon>Eukaryota</taxon>
        <taxon>Metazoa</taxon>
        <taxon>Spiralia</taxon>
        <taxon>Lophotrochozoa</taxon>
        <taxon>Platyhelminthes</taxon>
        <taxon>Trematoda</taxon>
        <taxon>Digenea</taxon>
        <taxon>Strigeidida</taxon>
        <taxon>Schistosomatoidea</taxon>
        <taxon>Schistosomatidae</taxon>
        <taxon>Schistosoma</taxon>
    </lineage>
</organism>
<dbReference type="AlphaFoldDB" id="A0A183Q8I7"/>
<sequence>MREVIGPRTFDEGLFKQRFLSKLPQQVQVVLVSFQNNALDEVAASGDRILEITKSPTTGVLFSQRKASHDSE</sequence>
<evidence type="ECO:0000313" key="1">
    <source>
        <dbReference type="EMBL" id="VDP89095.1"/>
    </source>
</evidence>
<name>A0A183Q8I7_9TREM</name>
<accession>A0A183Q8I7</accession>
<dbReference type="Proteomes" id="UP000269396">
    <property type="component" value="Unassembled WGS sequence"/>
</dbReference>
<proteinExistence type="predicted"/>
<gene>
    <name evidence="1" type="ORF">SMTD_LOCUS22924</name>
</gene>
<dbReference type="EMBL" id="UZAL01056035">
    <property type="protein sequence ID" value="VDP89095.1"/>
    <property type="molecule type" value="Genomic_DNA"/>
</dbReference>
<reference evidence="1 2" key="1">
    <citation type="submission" date="2018-11" db="EMBL/GenBank/DDBJ databases">
        <authorList>
            <consortium name="Pathogen Informatics"/>
        </authorList>
    </citation>
    <scope>NUCLEOTIDE SEQUENCE [LARGE SCALE GENOMIC DNA]</scope>
    <source>
        <strain>Denwood</strain>
        <strain evidence="2">Zambia</strain>
    </source>
</reference>
<keyword evidence="2" id="KW-1185">Reference proteome</keyword>
<evidence type="ECO:0000313" key="2">
    <source>
        <dbReference type="Proteomes" id="UP000269396"/>
    </source>
</evidence>